<organism evidence="3 4">
    <name type="scientific">Ramlibacter henchirensis</name>
    <dbReference type="NCBI Taxonomy" id="204072"/>
    <lineage>
        <taxon>Bacteria</taxon>
        <taxon>Pseudomonadati</taxon>
        <taxon>Pseudomonadota</taxon>
        <taxon>Betaproteobacteria</taxon>
        <taxon>Burkholderiales</taxon>
        <taxon>Comamonadaceae</taxon>
        <taxon>Ramlibacter</taxon>
    </lineage>
</organism>
<feature type="region of interest" description="Disordered" evidence="1">
    <location>
        <begin position="259"/>
        <end position="322"/>
    </location>
</feature>
<keyword evidence="4" id="KW-1185">Reference proteome</keyword>
<dbReference type="InterPro" id="IPR050266">
    <property type="entry name" value="AB_hydrolase_sf"/>
</dbReference>
<gene>
    <name evidence="3" type="ORF">EZ313_06860</name>
</gene>
<dbReference type="PANTHER" id="PTHR43798:SF33">
    <property type="entry name" value="HYDROLASE, PUTATIVE (AFU_ORTHOLOGUE AFUA_2G14860)-RELATED"/>
    <property type="match status" value="1"/>
</dbReference>
<name>A0A4Z0C7B2_9BURK</name>
<dbReference type="GO" id="GO:0016020">
    <property type="term" value="C:membrane"/>
    <property type="evidence" value="ECO:0007669"/>
    <property type="project" value="TreeGrafter"/>
</dbReference>
<protein>
    <submittedName>
        <fullName evidence="3">Alpha/beta hydrolase</fullName>
    </submittedName>
</protein>
<feature type="domain" description="AB hydrolase-1" evidence="2">
    <location>
        <begin position="29"/>
        <end position="135"/>
    </location>
</feature>
<dbReference type="Pfam" id="PF00561">
    <property type="entry name" value="Abhydrolase_1"/>
    <property type="match status" value="1"/>
</dbReference>
<evidence type="ECO:0000313" key="4">
    <source>
        <dbReference type="Proteomes" id="UP000298180"/>
    </source>
</evidence>
<proteinExistence type="predicted"/>
<comment type="caution">
    <text evidence="3">The sequence shown here is derived from an EMBL/GenBank/DDBJ whole genome shotgun (WGS) entry which is preliminary data.</text>
</comment>
<dbReference type="Proteomes" id="UP000298180">
    <property type="component" value="Unassembled WGS sequence"/>
</dbReference>
<dbReference type="SUPFAM" id="SSF53474">
    <property type="entry name" value="alpha/beta-Hydrolases"/>
    <property type="match status" value="1"/>
</dbReference>
<dbReference type="OrthoDB" id="7185741at2"/>
<accession>A0A4Z0C7B2</accession>
<dbReference type="AlphaFoldDB" id="A0A4Z0C7B2"/>
<evidence type="ECO:0000256" key="1">
    <source>
        <dbReference type="SAM" id="MobiDB-lite"/>
    </source>
</evidence>
<dbReference type="InterPro" id="IPR029058">
    <property type="entry name" value="AB_hydrolase_fold"/>
</dbReference>
<sequence length="322" mass="35145">MFLGQLPRKQKHATAAGTLEYVLTGAGTPTLVLLNGAGVTLEGWGRLYPGIESIGRVFAWNRFGVGRSSRPMLPQTGTVVIDSLRELLAALQLPPPYLLVGHSLGGLHAQLFARRFPQEVAGMVLLEPTHPRDRELLKGHESRLAQVLGRVLSAPQKIFRANLHSEMNWIDAAAREVEAAGRFPPVPLAVVTGGNEPPRWLTPAETLRIKRANQQALATLSPRGRQVIARRSGHFPQLTQPELVLEVLREIAREASAGQPLVEHVGGQQVQDAGEDSLEPRDGQGVRRTGAERRREDAAHRDHHQPGQPDVAEGSGRQVLHP</sequence>
<dbReference type="InterPro" id="IPR000073">
    <property type="entry name" value="AB_hydrolase_1"/>
</dbReference>
<keyword evidence="3" id="KW-0378">Hydrolase</keyword>
<evidence type="ECO:0000259" key="2">
    <source>
        <dbReference type="Pfam" id="PF00561"/>
    </source>
</evidence>
<dbReference type="EMBL" id="SMLM01000001">
    <property type="protein sequence ID" value="TFZ06360.1"/>
    <property type="molecule type" value="Genomic_DNA"/>
</dbReference>
<reference evidence="3 4" key="1">
    <citation type="submission" date="2019-03" db="EMBL/GenBank/DDBJ databases">
        <title>Ramlibacter henchirensis DSM 14656, whole genome shotgun sequence.</title>
        <authorList>
            <person name="Zhang X."/>
            <person name="Feng G."/>
            <person name="Zhu H."/>
        </authorList>
    </citation>
    <scope>NUCLEOTIDE SEQUENCE [LARGE SCALE GENOMIC DNA]</scope>
    <source>
        <strain evidence="3 4">DSM 14656</strain>
    </source>
</reference>
<evidence type="ECO:0000313" key="3">
    <source>
        <dbReference type="EMBL" id="TFZ06360.1"/>
    </source>
</evidence>
<dbReference type="GO" id="GO:0016787">
    <property type="term" value="F:hydrolase activity"/>
    <property type="evidence" value="ECO:0007669"/>
    <property type="project" value="UniProtKB-KW"/>
</dbReference>
<dbReference type="Gene3D" id="3.40.50.1820">
    <property type="entry name" value="alpha/beta hydrolase"/>
    <property type="match status" value="1"/>
</dbReference>
<dbReference type="PANTHER" id="PTHR43798">
    <property type="entry name" value="MONOACYLGLYCEROL LIPASE"/>
    <property type="match status" value="1"/>
</dbReference>
<feature type="compositionally biased region" description="Basic and acidic residues" evidence="1">
    <location>
        <begin position="278"/>
        <end position="300"/>
    </location>
</feature>